<dbReference type="Pfam" id="PF00954">
    <property type="entry name" value="S_locus_glycop"/>
    <property type="match status" value="1"/>
</dbReference>
<dbReference type="InterPro" id="IPR001480">
    <property type="entry name" value="Bulb-type_lectin_dom"/>
</dbReference>
<feature type="domain" description="Bulb-type lectin" evidence="4">
    <location>
        <begin position="64"/>
        <end position="186"/>
    </location>
</feature>
<sequence>MVSIEVENFRKYTTSHFSSFAITAIQGMQNGVYFPRFYGKNVVYYSLGSRYTLMALPIPTPTPADTIAPGQTMRDGVVTLVSAGGTYEFGFFSPGNSKSQCLGIWYRNIATKTVVWVVNREAPISGSSGVPNMTSQGTLLLSDGTNSIFWSSNTSRTPQNPMSQLLDSGNLVVKDGDDAAAGNILRQTFDHPSDALLHGMKLGRKFITGQDRILSSWKSADSPARVFFTYEIPSSSIIFRVVVNQSGSPLQPWVWTDQTQSWSFHFNVVLDNCDNYAFRGAYAKCNTLQSSNSPKQML</sequence>
<evidence type="ECO:0000259" key="4">
    <source>
        <dbReference type="PROSITE" id="PS50927"/>
    </source>
</evidence>
<evidence type="ECO:0000256" key="3">
    <source>
        <dbReference type="ARBA" id="ARBA00023180"/>
    </source>
</evidence>
<evidence type="ECO:0000313" key="6">
    <source>
        <dbReference type="Proteomes" id="UP001054252"/>
    </source>
</evidence>
<dbReference type="PANTHER" id="PTHR32444:SF183">
    <property type="entry name" value="APPLE DOMAIN-CONTAINING PROTEIN"/>
    <property type="match status" value="1"/>
</dbReference>
<dbReference type="AlphaFoldDB" id="A0AAV5JYP5"/>
<keyword evidence="6" id="KW-1185">Reference proteome</keyword>
<dbReference type="PANTHER" id="PTHR32444">
    <property type="entry name" value="BULB-TYPE LECTIN DOMAIN-CONTAINING PROTEIN"/>
    <property type="match status" value="1"/>
</dbReference>
<dbReference type="CDD" id="cd00028">
    <property type="entry name" value="B_lectin"/>
    <property type="match status" value="1"/>
</dbReference>
<dbReference type="Gene3D" id="2.90.10.10">
    <property type="entry name" value="Bulb-type lectin domain"/>
    <property type="match status" value="1"/>
</dbReference>
<dbReference type="SUPFAM" id="SSF51110">
    <property type="entry name" value="alpha-D-mannose-specific plant lectins"/>
    <property type="match status" value="1"/>
</dbReference>
<proteinExistence type="predicted"/>
<dbReference type="Pfam" id="PF01453">
    <property type="entry name" value="B_lectin"/>
    <property type="match status" value="1"/>
</dbReference>
<keyword evidence="2" id="KW-1015">Disulfide bond</keyword>
<keyword evidence="3" id="KW-0325">Glycoprotein</keyword>
<dbReference type="InterPro" id="IPR036426">
    <property type="entry name" value="Bulb-type_lectin_dom_sf"/>
</dbReference>
<dbReference type="EMBL" id="BPVZ01000044">
    <property type="protein sequence ID" value="GKV15825.1"/>
    <property type="molecule type" value="Genomic_DNA"/>
</dbReference>
<dbReference type="SMART" id="SM00108">
    <property type="entry name" value="B_lectin"/>
    <property type="match status" value="1"/>
</dbReference>
<reference evidence="5 6" key="1">
    <citation type="journal article" date="2021" name="Commun. Biol.">
        <title>The genome of Shorea leprosula (Dipterocarpaceae) highlights the ecological relevance of drought in aseasonal tropical rainforests.</title>
        <authorList>
            <person name="Ng K.K.S."/>
            <person name="Kobayashi M.J."/>
            <person name="Fawcett J.A."/>
            <person name="Hatakeyama M."/>
            <person name="Paape T."/>
            <person name="Ng C.H."/>
            <person name="Ang C.C."/>
            <person name="Tnah L.H."/>
            <person name="Lee C.T."/>
            <person name="Nishiyama T."/>
            <person name="Sese J."/>
            <person name="O'Brien M.J."/>
            <person name="Copetti D."/>
            <person name="Mohd Noor M.I."/>
            <person name="Ong R.C."/>
            <person name="Putra M."/>
            <person name="Sireger I.Z."/>
            <person name="Indrioko S."/>
            <person name="Kosugi Y."/>
            <person name="Izuno A."/>
            <person name="Isagi Y."/>
            <person name="Lee S.L."/>
            <person name="Shimizu K.K."/>
        </authorList>
    </citation>
    <scope>NUCLEOTIDE SEQUENCE [LARGE SCALE GENOMIC DNA]</scope>
    <source>
        <strain evidence="5">214</strain>
    </source>
</reference>
<gene>
    <name evidence="5" type="ORF">SLEP1_g26574</name>
</gene>
<dbReference type="InterPro" id="IPR000858">
    <property type="entry name" value="S_locus_glycoprot_dom"/>
</dbReference>
<dbReference type="GO" id="GO:0048544">
    <property type="term" value="P:recognition of pollen"/>
    <property type="evidence" value="ECO:0007669"/>
    <property type="project" value="InterPro"/>
</dbReference>
<protein>
    <recommendedName>
        <fullName evidence="4">Bulb-type lectin domain-containing protein</fullName>
    </recommendedName>
</protein>
<evidence type="ECO:0000256" key="1">
    <source>
        <dbReference type="ARBA" id="ARBA00022729"/>
    </source>
</evidence>
<dbReference type="Proteomes" id="UP001054252">
    <property type="component" value="Unassembled WGS sequence"/>
</dbReference>
<name>A0AAV5JYP5_9ROSI</name>
<keyword evidence="1" id="KW-0732">Signal</keyword>
<accession>A0AAV5JYP5</accession>
<dbReference type="PROSITE" id="PS50927">
    <property type="entry name" value="BULB_LECTIN"/>
    <property type="match status" value="1"/>
</dbReference>
<comment type="caution">
    <text evidence="5">The sequence shown here is derived from an EMBL/GenBank/DDBJ whole genome shotgun (WGS) entry which is preliminary data.</text>
</comment>
<evidence type="ECO:0000256" key="2">
    <source>
        <dbReference type="ARBA" id="ARBA00023157"/>
    </source>
</evidence>
<organism evidence="5 6">
    <name type="scientific">Rubroshorea leprosula</name>
    <dbReference type="NCBI Taxonomy" id="152421"/>
    <lineage>
        <taxon>Eukaryota</taxon>
        <taxon>Viridiplantae</taxon>
        <taxon>Streptophyta</taxon>
        <taxon>Embryophyta</taxon>
        <taxon>Tracheophyta</taxon>
        <taxon>Spermatophyta</taxon>
        <taxon>Magnoliopsida</taxon>
        <taxon>eudicotyledons</taxon>
        <taxon>Gunneridae</taxon>
        <taxon>Pentapetalae</taxon>
        <taxon>rosids</taxon>
        <taxon>malvids</taxon>
        <taxon>Malvales</taxon>
        <taxon>Dipterocarpaceae</taxon>
        <taxon>Rubroshorea</taxon>
    </lineage>
</organism>
<evidence type="ECO:0000313" key="5">
    <source>
        <dbReference type="EMBL" id="GKV15825.1"/>
    </source>
</evidence>